<dbReference type="InterPro" id="IPR008915">
    <property type="entry name" value="Peptidase_M50"/>
</dbReference>
<evidence type="ECO:0000256" key="9">
    <source>
        <dbReference type="ARBA" id="ARBA00023049"/>
    </source>
</evidence>
<evidence type="ECO:0000256" key="3">
    <source>
        <dbReference type="ARBA" id="ARBA00007931"/>
    </source>
</evidence>
<keyword evidence="5 11" id="KW-0812">Transmembrane</keyword>
<evidence type="ECO:0000256" key="2">
    <source>
        <dbReference type="ARBA" id="ARBA00004141"/>
    </source>
</evidence>
<proteinExistence type="inferred from homology"/>
<evidence type="ECO:0000313" key="13">
    <source>
        <dbReference type="EMBL" id="MDL9980517.1"/>
    </source>
</evidence>
<keyword evidence="6" id="KW-0378">Hydrolase</keyword>
<dbReference type="CDD" id="cd23081">
    <property type="entry name" value="cpPDZ_EcRseP-like"/>
    <property type="match status" value="1"/>
</dbReference>
<name>A0ABT7N1C6_9MICO</name>
<accession>A0ABT7N1C6</accession>
<dbReference type="EMBL" id="JASXSZ010000004">
    <property type="protein sequence ID" value="MDL9980517.1"/>
    <property type="molecule type" value="Genomic_DNA"/>
</dbReference>
<comment type="subcellular location">
    <subcellularLocation>
        <location evidence="2">Membrane</location>
        <topology evidence="2">Multi-pass membrane protein</topology>
    </subcellularLocation>
</comment>
<dbReference type="SUPFAM" id="SSF50156">
    <property type="entry name" value="PDZ domain-like"/>
    <property type="match status" value="1"/>
</dbReference>
<comment type="cofactor">
    <cofactor evidence="1">
        <name>Zn(2+)</name>
        <dbReference type="ChEBI" id="CHEBI:29105"/>
    </cofactor>
</comment>
<comment type="similarity">
    <text evidence="3">Belongs to the peptidase M50B family.</text>
</comment>
<evidence type="ECO:0000256" key="1">
    <source>
        <dbReference type="ARBA" id="ARBA00001947"/>
    </source>
</evidence>
<keyword evidence="4 13" id="KW-0645">Protease</keyword>
<dbReference type="PANTHER" id="PTHR42837:SF2">
    <property type="entry name" value="MEMBRANE METALLOPROTEASE ARASP2, CHLOROPLASTIC-RELATED"/>
    <property type="match status" value="1"/>
</dbReference>
<dbReference type="Pfam" id="PF17820">
    <property type="entry name" value="PDZ_6"/>
    <property type="match status" value="1"/>
</dbReference>
<evidence type="ECO:0000256" key="6">
    <source>
        <dbReference type="ARBA" id="ARBA00022801"/>
    </source>
</evidence>
<dbReference type="SMART" id="SM00228">
    <property type="entry name" value="PDZ"/>
    <property type="match status" value="1"/>
</dbReference>
<dbReference type="InterPro" id="IPR004387">
    <property type="entry name" value="Pept_M50_Zn"/>
</dbReference>
<dbReference type="InterPro" id="IPR036034">
    <property type="entry name" value="PDZ_sf"/>
</dbReference>
<keyword evidence="9" id="KW-0482">Metalloprotease</keyword>
<dbReference type="GO" id="GO:0008233">
    <property type="term" value="F:peptidase activity"/>
    <property type="evidence" value="ECO:0007669"/>
    <property type="project" value="UniProtKB-KW"/>
</dbReference>
<evidence type="ECO:0000256" key="4">
    <source>
        <dbReference type="ARBA" id="ARBA00022670"/>
    </source>
</evidence>
<feature type="transmembrane region" description="Helical" evidence="11">
    <location>
        <begin position="376"/>
        <end position="402"/>
    </location>
</feature>
<organism evidence="13 14">
    <name type="scientific">Microbacterium candidum</name>
    <dbReference type="NCBI Taxonomy" id="3041922"/>
    <lineage>
        <taxon>Bacteria</taxon>
        <taxon>Bacillati</taxon>
        <taxon>Actinomycetota</taxon>
        <taxon>Actinomycetes</taxon>
        <taxon>Micrococcales</taxon>
        <taxon>Microbacteriaceae</taxon>
        <taxon>Microbacterium</taxon>
    </lineage>
</organism>
<dbReference type="InterPro" id="IPR001478">
    <property type="entry name" value="PDZ"/>
</dbReference>
<sequence>MTVVAFVIGILLMVVGLAVSIALHELGHLWPAKKFGVRVGQYMIGFGPTLWSRRKGETEYGVKAIPLGGYISMAGMYPPSPEMSRAPIAGDTGTAQARDGRAGSGFFATMVQDARTANDETLRGADDDRVFYKLPIWKRIVVMLGGPTMNLLLAIFLFALLFSGIGVKTATTTVAAVSQCAVTTASARTTCEPTDPVAPAAAAGLKAGDEIVAIDGTPVSTFTDVSTIVRDSPDQPLQVEIRRDGQTQTLTVTPISATRGKTDAQGRPVRNADGTTATVQVGFIGVTPQQDYVRQPIWTGPQAAMQNVGAVAGIVWQMPVKVYETATTLVTGGQRDPNGPLSIVGAGVLAGEVASANAPVLDRVNGILGLLASLNIALFVFNLIPLLPLDGGHVAIALWDGARRTWAKMFRRPPPPQVDATKLVPITYVVVIALIVMGAVLIIADLVNPVSLFG</sequence>
<dbReference type="GO" id="GO:0006508">
    <property type="term" value="P:proteolysis"/>
    <property type="evidence" value="ECO:0007669"/>
    <property type="project" value="UniProtKB-KW"/>
</dbReference>
<evidence type="ECO:0000256" key="7">
    <source>
        <dbReference type="ARBA" id="ARBA00022833"/>
    </source>
</evidence>
<comment type="caution">
    <text evidence="13">The sequence shown here is derived from an EMBL/GenBank/DDBJ whole genome shotgun (WGS) entry which is preliminary data.</text>
</comment>
<gene>
    <name evidence="13" type="ORF">QSV35_14335</name>
</gene>
<keyword evidence="14" id="KW-1185">Reference proteome</keyword>
<dbReference type="Proteomes" id="UP001235064">
    <property type="component" value="Unassembled WGS sequence"/>
</dbReference>
<keyword evidence="8 11" id="KW-1133">Transmembrane helix</keyword>
<evidence type="ECO:0000256" key="10">
    <source>
        <dbReference type="ARBA" id="ARBA00023136"/>
    </source>
</evidence>
<evidence type="ECO:0000259" key="12">
    <source>
        <dbReference type="SMART" id="SM00228"/>
    </source>
</evidence>
<keyword evidence="10 11" id="KW-0472">Membrane</keyword>
<protein>
    <submittedName>
        <fullName evidence="13">Site-2 protease family protein</fullName>
    </submittedName>
</protein>
<keyword evidence="7" id="KW-0862">Zinc</keyword>
<feature type="transmembrane region" description="Helical" evidence="11">
    <location>
        <begin position="140"/>
        <end position="162"/>
    </location>
</feature>
<feature type="transmembrane region" description="Helical" evidence="11">
    <location>
        <begin position="423"/>
        <end position="444"/>
    </location>
</feature>
<dbReference type="Gene3D" id="2.30.42.10">
    <property type="match status" value="1"/>
</dbReference>
<dbReference type="InterPro" id="IPR041489">
    <property type="entry name" value="PDZ_6"/>
</dbReference>
<feature type="transmembrane region" description="Helical" evidence="11">
    <location>
        <begin position="6"/>
        <end position="24"/>
    </location>
</feature>
<evidence type="ECO:0000256" key="5">
    <source>
        <dbReference type="ARBA" id="ARBA00022692"/>
    </source>
</evidence>
<feature type="domain" description="PDZ" evidence="12">
    <location>
        <begin position="163"/>
        <end position="245"/>
    </location>
</feature>
<reference evidence="13 14" key="1">
    <citation type="submission" date="2023-06" db="EMBL/GenBank/DDBJ databases">
        <title>Microbacterium sp. nov., isolated from a waste landfill.</title>
        <authorList>
            <person name="Wen W."/>
        </authorList>
    </citation>
    <scope>NUCLEOTIDE SEQUENCE [LARGE SCALE GENOMIC DNA]</scope>
    <source>
        <strain evidence="13 14">ASV49</strain>
    </source>
</reference>
<dbReference type="RefSeq" id="WP_286289465.1">
    <property type="nucleotide sequence ID" value="NZ_JASXSZ010000004.1"/>
</dbReference>
<dbReference type="CDD" id="cd06163">
    <property type="entry name" value="S2P-M50_PDZ_RseP-like"/>
    <property type="match status" value="1"/>
</dbReference>
<dbReference type="PANTHER" id="PTHR42837">
    <property type="entry name" value="REGULATOR OF SIGMA-E PROTEASE RSEP"/>
    <property type="match status" value="1"/>
</dbReference>
<evidence type="ECO:0000256" key="11">
    <source>
        <dbReference type="SAM" id="Phobius"/>
    </source>
</evidence>
<evidence type="ECO:0000256" key="8">
    <source>
        <dbReference type="ARBA" id="ARBA00022989"/>
    </source>
</evidence>
<dbReference type="Pfam" id="PF02163">
    <property type="entry name" value="Peptidase_M50"/>
    <property type="match status" value="1"/>
</dbReference>
<evidence type="ECO:0000313" key="14">
    <source>
        <dbReference type="Proteomes" id="UP001235064"/>
    </source>
</evidence>